<dbReference type="RefSeq" id="WP_307244852.1">
    <property type="nucleotide sequence ID" value="NZ_JAUSQZ010000001.1"/>
</dbReference>
<proteinExistence type="predicted"/>
<keyword evidence="2" id="KW-1185">Reference proteome</keyword>
<reference evidence="1 2" key="1">
    <citation type="submission" date="2023-07" db="EMBL/GenBank/DDBJ databases">
        <title>Sequencing the genomes of 1000 actinobacteria strains.</title>
        <authorList>
            <person name="Klenk H.-P."/>
        </authorList>
    </citation>
    <scope>NUCLEOTIDE SEQUENCE [LARGE SCALE GENOMIC DNA]</scope>
    <source>
        <strain evidence="1 2">DSM 44388</strain>
    </source>
</reference>
<accession>A0ABT9P5U2</accession>
<comment type="caution">
    <text evidence="1">The sequence shown here is derived from an EMBL/GenBank/DDBJ whole genome shotgun (WGS) entry which is preliminary data.</text>
</comment>
<organism evidence="1 2">
    <name type="scientific">Kineosporia succinea</name>
    <dbReference type="NCBI Taxonomy" id="84632"/>
    <lineage>
        <taxon>Bacteria</taxon>
        <taxon>Bacillati</taxon>
        <taxon>Actinomycetota</taxon>
        <taxon>Actinomycetes</taxon>
        <taxon>Kineosporiales</taxon>
        <taxon>Kineosporiaceae</taxon>
        <taxon>Kineosporia</taxon>
    </lineage>
</organism>
<dbReference type="Proteomes" id="UP001235712">
    <property type="component" value="Unassembled WGS sequence"/>
</dbReference>
<sequence length="90" mass="10315">MPAFPRIRRATPGETVNVYDPPLPVLAGIRFPDITQTGKGKQWTEPREYGCIAIAWTNNPDAVQIRWQMEPNDPLFEDWIDAGDVRYLET</sequence>
<evidence type="ECO:0000313" key="2">
    <source>
        <dbReference type="Proteomes" id="UP001235712"/>
    </source>
</evidence>
<evidence type="ECO:0000313" key="1">
    <source>
        <dbReference type="EMBL" id="MDP9828058.1"/>
    </source>
</evidence>
<dbReference type="EMBL" id="JAUSQZ010000001">
    <property type="protein sequence ID" value="MDP9828058.1"/>
    <property type="molecule type" value="Genomic_DNA"/>
</dbReference>
<name>A0ABT9P5U2_9ACTN</name>
<protein>
    <submittedName>
        <fullName evidence="1">Uncharacterized protein</fullName>
    </submittedName>
</protein>
<gene>
    <name evidence="1" type="ORF">J2S57_003807</name>
</gene>